<feature type="transmembrane region" description="Helical" evidence="15">
    <location>
        <begin position="431"/>
        <end position="452"/>
    </location>
</feature>
<sequence>MQFPSLSIIFSGLFIGYVLHSIWTLGQLFIPPSCQPKDNCIKSYLNNNPKLQLYLYTSVTPHPNRERDAVFIDSIQEFDYTKPTDRELSIVLPESTQKNGTLYLHLFLTSQQHNMPKYSNHFQDALTVHTRVRLTQYHVPEAATFQLLGGQRMTDTEKHNSNKRASKQPPVTHMKTHVTFNILTDNIAFPRSNVPPELMQFLSITSSGEFLPIVQYDFLNNRLRDLVPVINLSVSNVTLSYMPTGIGKLRLMQHLETALHSLISFGFSPKDIDEVKSIFADTNMYLLGLTIFVAAIHLLFDFLAFKHDVNFWRQKDSFAGLSCYTVAWRAFSQTVVLLYLLDEDTSLLVLVPSAIATLIEIWKLQKVVCINITFWFSILPVPKVSFRGSTQAEQYTQKLDAQSMRYLSYLLYPLCIGGAVYSLLYQPHKSWYSWSVHSLVNGVYAFGFLFMLPQLFVNYQLKSVAHLPWRAFMYKAFNTFIDDLFAFIITMPTAHRVACFRDDVVFLIYLYQRWLYPVDKQRVDDGVSEEVSAKKHK</sequence>
<evidence type="ECO:0000313" key="17">
    <source>
        <dbReference type="Proteomes" id="UP001378592"/>
    </source>
</evidence>
<keyword evidence="5 15" id="KW-0472">Membrane</keyword>
<comment type="function">
    <text evidence="13">Scramblase that mediates the translocation of glucosaminylphosphatidylinositol (alpha-D-GlcN-(1-6)-(1,2-diacyl-sn-glycero-3-phospho)-1D-myo-inositol, GlcN-PI) across the endoplasmic reticulum (ER) membrane, from the cytosolic leaflet to the luminal leaflet of the ER membrane, where it participates in the biosynthesis of glycosylphosphatidylinositol (GPI). GPI is a lipid glycoconjugate involved in post-translational modification of proteins. Can also translocate 1,2-diacyl-sn-glycero-3-phospho-(1D-myo-inositol) (phosphatidylinositol or PI), as well as several other phospholipids (1,2-diacyl-sn-glycero-3-phosphocholine, 1,2-diacyl-sn-glycero-3-phosphoethanolamine), and N-acetylglucosaminylphosphatidylinositol (GlcNAc-PI) in vitro.</text>
</comment>
<comment type="similarity">
    <text evidence="2">Belongs to the CLPTM1 family.</text>
</comment>
<comment type="catalytic activity">
    <reaction evidence="8">
        <text>a 1,2-diacyl-sn-glycero-3-phospho-(1D-myo-inositol)(in) = a 1,2-diacyl-sn-glycero-3-phospho-(1D-myo-inositol)(out)</text>
        <dbReference type="Rhea" id="RHEA:38691"/>
        <dbReference type="ChEBI" id="CHEBI:57880"/>
    </reaction>
</comment>
<organism evidence="16 17">
    <name type="scientific">Gryllus longicercus</name>
    <dbReference type="NCBI Taxonomy" id="2509291"/>
    <lineage>
        <taxon>Eukaryota</taxon>
        <taxon>Metazoa</taxon>
        <taxon>Ecdysozoa</taxon>
        <taxon>Arthropoda</taxon>
        <taxon>Hexapoda</taxon>
        <taxon>Insecta</taxon>
        <taxon>Pterygota</taxon>
        <taxon>Neoptera</taxon>
        <taxon>Polyneoptera</taxon>
        <taxon>Orthoptera</taxon>
        <taxon>Ensifera</taxon>
        <taxon>Gryllidea</taxon>
        <taxon>Grylloidea</taxon>
        <taxon>Gryllidae</taxon>
        <taxon>Gryllinae</taxon>
        <taxon>Gryllus</taxon>
    </lineage>
</organism>
<dbReference type="Proteomes" id="UP001378592">
    <property type="component" value="Unassembled WGS sequence"/>
</dbReference>
<evidence type="ECO:0000256" key="1">
    <source>
        <dbReference type="ARBA" id="ARBA00004141"/>
    </source>
</evidence>
<evidence type="ECO:0000256" key="10">
    <source>
        <dbReference type="ARBA" id="ARBA00040905"/>
    </source>
</evidence>
<keyword evidence="17" id="KW-1185">Reference proteome</keyword>
<feature type="transmembrane region" description="Helical" evidence="15">
    <location>
        <begin position="406"/>
        <end position="425"/>
    </location>
</feature>
<protein>
    <recommendedName>
        <fullName evidence="10">Lipid scramblase CLPTM1L</fullName>
    </recommendedName>
    <alternativeName>
        <fullName evidence="12">Cisplatin resistance-related protein 9</fullName>
    </alternativeName>
    <alternativeName>
        <fullName evidence="11">Cleft lip and palate transmembrane protein 1-like protein</fullName>
    </alternativeName>
</protein>
<gene>
    <name evidence="16" type="ORF">R5R35_013418</name>
</gene>
<feature type="transmembrane region" description="Helical" evidence="15">
    <location>
        <begin position="284"/>
        <end position="305"/>
    </location>
</feature>
<proteinExistence type="inferred from homology"/>
<evidence type="ECO:0000313" key="16">
    <source>
        <dbReference type="EMBL" id="KAK7874007.1"/>
    </source>
</evidence>
<comment type="catalytic activity">
    <reaction evidence="7">
        <text>a 1,2-diacyl-sn-glycero-3-phosphocholine(in) = a 1,2-diacyl-sn-glycero-3-phosphocholine(out)</text>
        <dbReference type="Rhea" id="RHEA:38571"/>
        <dbReference type="ChEBI" id="CHEBI:57643"/>
    </reaction>
</comment>
<dbReference type="GO" id="GO:0012505">
    <property type="term" value="C:endomembrane system"/>
    <property type="evidence" value="ECO:0007669"/>
    <property type="project" value="TreeGrafter"/>
</dbReference>
<dbReference type="PANTHER" id="PTHR21347">
    <property type="entry name" value="CLEFT LIP AND PALATE ASSOCIATED TRANSMEMBRANE PROTEIN-RELATED"/>
    <property type="match status" value="1"/>
</dbReference>
<reference evidence="16 17" key="1">
    <citation type="submission" date="2024-03" db="EMBL/GenBank/DDBJ databases">
        <title>The genome assembly and annotation of the cricket Gryllus longicercus Weissman &amp; Gray.</title>
        <authorList>
            <person name="Szrajer S."/>
            <person name="Gray D."/>
            <person name="Ylla G."/>
        </authorList>
    </citation>
    <scope>NUCLEOTIDE SEQUENCE [LARGE SCALE GENOMIC DNA]</scope>
    <source>
        <strain evidence="16">DAG 2021-001</strain>
        <tissue evidence="16">Whole body minus gut</tissue>
    </source>
</reference>
<accession>A0AAN9WDS7</accession>
<comment type="catalytic activity">
    <reaction evidence="6">
        <text>a 1,2-diacyl-sn-glycero-3-phosphoethanolamine(in) = a 1,2-diacyl-sn-glycero-3-phosphoethanolamine(out)</text>
        <dbReference type="Rhea" id="RHEA:38895"/>
        <dbReference type="ChEBI" id="CHEBI:64612"/>
    </reaction>
</comment>
<dbReference type="GO" id="GO:0016020">
    <property type="term" value="C:membrane"/>
    <property type="evidence" value="ECO:0007669"/>
    <property type="project" value="UniProtKB-SubCell"/>
</dbReference>
<keyword evidence="4 15" id="KW-1133">Transmembrane helix</keyword>
<evidence type="ECO:0000256" key="3">
    <source>
        <dbReference type="ARBA" id="ARBA00022692"/>
    </source>
</evidence>
<evidence type="ECO:0000256" key="15">
    <source>
        <dbReference type="SAM" id="Phobius"/>
    </source>
</evidence>
<feature type="transmembrane region" description="Helical" evidence="15">
    <location>
        <begin position="7"/>
        <end position="30"/>
    </location>
</feature>
<dbReference type="InterPro" id="IPR008429">
    <property type="entry name" value="CLPTM1"/>
</dbReference>
<evidence type="ECO:0000256" key="5">
    <source>
        <dbReference type="ARBA" id="ARBA00023136"/>
    </source>
</evidence>
<dbReference type="PANTHER" id="PTHR21347:SF0">
    <property type="entry name" value="LIPID SCRAMBLASE CLPTM1L"/>
    <property type="match status" value="1"/>
</dbReference>
<evidence type="ECO:0000256" key="14">
    <source>
        <dbReference type="ARBA" id="ARBA00093208"/>
    </source>
</evidence>
<evidence type="ECO:0000256" key="13">
    <source>
        <dbReference type="ARBA" id="ARBA00045827"/>
    </source>
</evidence>
<evidence type="ECO:0000256" key="12">
    <source>
        <dbReference type="ARBA" id="ARBA00043155"/>
    </source>
</evidence>
<dbReference type="Pfam" id="PF05602">
    <property type="entry name" value="CLPTM1"/>
    <property type="match status" value="1"/>
</dbReference>
<evidence type="ECO:0000256" key="2">
    <source>
        <dbReference type="ARBA" id="ARBA00009310"/>
    </source>
</evidence>
<evidence type="ECO:0000256" key="4">
    <source>
        <dbReference type="ARBA" id="ARBA00022989"/>
    </source>
</evidence>
<evidence type="ECO:0000256" key="8">
    <source>
        <dbReference type="ARBA" id="ARBA00035895"/>
    </source>
</evidence>
<comment type="catalytic activity">
    <reaction evidence="9">
        <text>6-(alpha-D-glucosaminyl)-(1-octadecanoyl,2-(9Z)-octadecenoyl-sn-glycero-3-phospho)-1D-myo-inositol(in) = 6-(alpha-D-glucosaminyl)-(1-octadecanoyl,2-(9Z)-octadecenoyl-sn-glycero-3-phospho)-1D-myo-inositol(out)</text>
        <dbReference type="Rhea" id="RHEA:71495"/>
        <dbReference type="ChEBI" id="CHEBI:190691"/>
    </reaction>
</comment>
<name>A0AAN9WDS7_9ORTH</name>
<keyword evidence="3 15" id="KW-0812">Transmembrane</keyword>
<dbReference type="AlphaFoldDB" id="A0AAN9WDS7"/>
<comment type="subcellular location">
    <subcellularLocation>
        <location evidence="1">Membrane</location>
        <topology evidence="1">Multi-pass membrane protein</topology>
    </subcellularLocation>
</comment>
<evidence type="ECO:0000256" key="11">
    <source>
        <dbReference type="ARBA" id="ARBA00042320"/>
    </source>
</evidence>
<evidence type="ECO:0000256" key="9">
    <source>
        <dbReference type="ARBA" id="ARBA00036810"/>
    </source>
</evidence>
<comment type="caution">
    <text evidence="16">The sequence shown here is derived from an EMBL/GenBank/DDBJ whole genome shotgun (WGS) entry which is preliminary data.</text>
</comment>
<evidence type="ECO:0000256" key="6">
    <source>
        <dbReference type="ARBA" id="ARBA00024615"/>
    </source>
</evidence>
<comment type="catalytic activity">
    <reaction evidence="14">
        <text>a 6-(alpha-D-glucosaminyl)-1-(1,2-diacyl-sn-glycero-3-phospho)-1D-myo-inositol(in) = a 6-(alpha-D-glucosaminyl)-1-(1,2-diacyl-sn-glycero-3-phospho)-1D-myo-inositol(out)</text>
        <dbReference type="Rhea" id="RHEA:71491"/>
        <dbReference type="ChEBI" id="CHEBI:57997"/>
    </reaction>
</comment>
<dbReference type="EMBL" id="JAZDUA010000006">
    <property type="protein sequence ID" value="KAK7874007.1"/>
    <property type="molecule type" value="Genomic_DNA"/>
</dbReference>
<evidence type="ECO:0000256" key="7">
    <source>
        <dbReference type="ARBA" id="ARBA00024631"/>
    </source>
</evidence>